<name>A0A7S3NFD8_9STRA</name>
<sequence>MSSIINLLVFVVLRVEGETFFDLDARKAWEPGSTLQDEVADGVILQGTAKTETECYSGNEKYLRQRVLCDRQCIADVKAVAKASGRSEEFRDSEQFCNGPWYCSRTEICEMYRLQESRVDSGFNKPCTTVYGCANHSQCFPTKDDMHFMKINMHIDEWTDEEAISIRDNGFTIYYGGMKMTTTCCVNNRGRQSSYRLKVDSPCNGGAFSIIGSTSRGGAFFISRHFLLLLFSSSLFFFLSLKQDFSPP</sequence>
<reference evidence="2" key="1">
    <citation type="submission" date="2021-01" db="EMBL/GenBank/DDBJ databases">
        <authorList>
            <person name="Corre E."/>
            <person name="Pelletier E."/>
            <person name="Niang G."/>
            <person name="Scheremetjew M."/>
            <person name="Finn R."/>
            <person name="Kale V."/>
            <person name="Holt S."/>
            <person name="Cochrane G."/>
            <person name="Meng A."/>
            <person name="Brown T."/>
            <person name="Cohen L."/>
        </authorList>
    </citation>
    <scope>NUCLEOTIDE SEQUENCE</scope>
    <source>
        <strain evidence="2">CCMP1510</strain>
    </source>
</reference>
<feature type="signal peptide" evidence="1">
    <location>
        <begin position="1"/>
        <end position="17"/>
    </location>
</feature>
<protein>
    <submittedName>
        <fullName evidence="2">Uncharacterized protein</fullName>
    </submittedName>
</protein>
<proteinExistence type="predicted"/>
<dbReference type="EMBL" id="HBIJ01006757">
    <property type="protein sequence ID" value="CAE0364012.1"/>
    <property type="molecule type" value="Transcribed_RNA"/>
</dbReference>
<evidence type="ECO:0000313" key="2">
    <source>
        <dbReference type="EMBL" id="CAE0364012.1"/>
    </source>
</evidence>
<evidence type="ECO:0000256" key="1">
    <source>
        <dbReference type="SAM" id="SignalP"/>
    </source>
</evidence>
<keyword evidence="1" id="KW-0732">Signal</keyword>
<accession>A0A7S3NFD8</accession>
<feature type="chain" id="PRO_5030974885" evidence="1">
    <location>
        <begin position="18"/>
        <end position="248"/>
    </location>
</feature>
<organism evidence="2">
    <name type="scientific">Aureoumbra lagunensis</name>
    <dbReference type="NCBI Taxonomy" id="44058"/>
    <lineage>
        <taxon>Eukaryota</taxon>
        <taxon>Sar</taxon>
        <taxon>Stramenopiles</taxon>
        <taxon>Ochrophyta</taxon>
        <taxon>Pelagophyceae</taxon>
        <taxon>Pelagomonadales</taxon>
        <taxon>Aureoumbra</taxon>
    </lineage>
</organism>
<dbReference type="AlphaFoldDB" id="A0A7S3NFD8"/>
<gene>
    <name evidence="2" type="ORF">ALAG00032_LOCUS4753</name>
</gene>